<feature type="domain" description="CSC1/OSCA1-like 7TM region" evidence="4">
    <location>
        <begin position="614"/>
        <end position="856"/>
    </location>
</feature>
<comment type="caution">
    <text evidence="6">The sequence shown here is derived from an EMBL/GenBank/DDBJ whole genome shotgun (WGS) entry which is preliminary data.</text>
</comment>
<feature type="coiled-coil region" evidence="1">
    <location>
        <begin position="176"/>
        <end position="207"/>
    </location>
</feature>
<dbReference type="InterPro" id="IPR045122">
    <property type="entry name" value="Csc1-like"/>
</dbReference>
<proteinExistence type="predicted"/>
<dbReference type="Pfam" id="PF14703">
    <property type="entry name" value="PHM7_cyt"/>
    <property type="match status" value="1"/>
</dbReference>
<dbReference type="GO" id="GO:0005227">
    <property type="term" value="F:calcium-activated cation channel activity"/>
    <property type="evidence" value="ECO:0007669"/>
    <property type="project" value="InterPro"/>
</dbReference>
<feature type="transmembrane region" description="Helical" evidence="3">
    <location>
        <begin position="376"/>
        <end position="396"/>
    </location>
</feature>
<feature type="transmembrane region" description="Helical" evidence="3">
    <location>
        <begin position="606"/>
        <end position="626"/>
    </location>
</feature>
<gene>
    <name evidence="6" type="ORF">SteCoe_30756</name>
</gene>
<sequence length="1013" mass="117016">MSIHPESVLETSKRSETSRNNLLSPDRFIQPSWAKPREVPPKDLKYEYTPKTYHLKFASMNKFQIGFPKPKKENKYFGEITGLDTEANIQNDLVKQYPEAILENSSIIKPVTVLDAKSSSNNTHSQLTPIKKNSATFLNLNSLAIHLKNANNQVHERKNNKIEPTNHIIGKKSICIEEKTIKIEKKTNKLDEKNKKVEEKANKDNKKSSSIQDLKSSKINKLLQEETKIDKVMGINNSLETKNKPMLESEYKDLSQCVMSKIADFKIAQIHSGACKVGKINSETKDFCPCCRLPINSIKFPLTCPVDELSELGSSFPLYFVLMKYFIFMLLLCLALACSLCLVLNFLKSKSKDYSNDKSSNLFTPATYGKSGKIEYYQPLLHFFVILIILIVYPCFLKKLKHRSVTIDVKTVTASDFTVLIKNLPHDYTKKDLKEHLEKHFSEDNVKVVNIVSTYNINEYTNYERKLNEWVYKKEFLLYCQENFGGPVKLKKFLCCEKVLESMEVIEQNIEVFSKYKEESLKKMKENGLTSHAFVIFRTQLDARIVRLELKKSGLRKFFENLCLCCLNGPNKFKENYIYTEDNPECTDVIWENLNKGASSKFFSRFLTGIVNLMLLCATFAIIQVLTRYNGKIKNDKQSGWIKIKLVNSSCSLAFVLTNIFIAKSVRMLSAFEKHTTWSTGNISVLNRLIKFMFFNIIITPVIVQSSSRDAWFDEGGLIYTIFSMQVSNAFVQPLLYFLSIGDKIKIFRRKRLLKSNGPITMSQYEACKFFEGPELDLAERFATQINTCFLSFFYAPIQPLGVLIGLLGIIAEAMVFKYMLLRVHALPKSYGPELVLEAALWVPWMCLAYSIGMVVFHSKLCPDYNFLGILILCLNIFYLIGFRSHCILNRFDTSALDKLRDASSEKPEQNYFFRQLPHFFNDYERENPCTKEEGWKRWNDFIVSKDPKDYSELFNPSGLIDHQCGKKYLDYPNLNIEKKNPVRIMANANQIAYMNNLMIYNYAYYTNIAYRY</sequence>
<keyword evidence="7" id="KW-1185">Reference proteome</keyword>
<keyword evidence="3" id="KW-0472">Membrane</keyword>
<dbReference type="OrthoDB" id="291767at2759"/>
<feature type="transmembrane region" description="Helical" evidence="3">
    <location>
        <begin position="325"/>
        <end position="347"/>
    </location>
</feature>
<feature type="region of interest" description="Disordered" evidence="2">
    <location>
        <begin position="1"/>
        <end position="24"/>
    </location>
</feature>
<keyword evidence="1" id="KW-0175">Coiled coil</keyword>
<dbReference type="PANTHER" id="PTHR13018:SF83">
    <property type="entry name" value="RRM DOMAIN-CONTAINING PROTEIN"/>
    <property type="match status" value="1"/>
</dbReference>
<protein>
    <submittedName>
        <fullName evidence="6">Uncharacterized protein</fullName>
    </submittedName>
</protein>
<evidence type="ECO:0000259" key="5">
    <source>
        <dbReference type="Pfam" id="PF14703"/>
    </source>
</evidence>
<dbReference type="Pfam" id="PF02714">
    <property type="entry name" value="RSN1_7TM"/>
    <property type="match status" value="1"/>
</dbReference>
<feature type="transmembrane region" description="Helical" evidence="3">
    <location>
        <begin position="841"/>
        <end position="858"/>
    </location>
</feature>
<reference evidence="6 7" key="1">
    <citation type="submission" date="2016-11" db="EMBL/GenBank/DDBJ databases">
        <title>The macronuclear genome of Stentor coeruleus: a giant cell with tiny introns.</title>
        <authorList>
            <person name="Slabodnick M."/>
            <person name="Ruby J.G."/>
            <person name="Reiff S.B."/>
            <person name="Swart E.C."/>
            <person name="Gosai S."/>
            <person name="Prabakaran S."/>
            <person name="Witkowska E."/>
            <person name="Larue G.E."/>
            <person name="Fisher S."/>
            <person name="Freeman R.M."/>
            <person name="Gunawardena J."/>
            <person name="Chu W."/>
            <person name="Stover N.A."/>
            <person name="Gregory B.D."/>
            <person name="Nowacki M."/>
            <person name="Derisi J."/>
            <person name="Roy S.W."/>
            <person name="Marshall W.F."/>
            <person name="Sood P."/>
        </authorList>
    </citation>
    <scope>NUCLEOTIDE SEQUENCE [LARGE SCALE GENOMIC DNA]</scope>
    <source>
        <strain evidence="6">WM001</strain>
    </source>
</reference>
<evidence type="ECO:0000313" key="6">
    <source>
        <dbReference type="EMBL" id="OMJ71123.1"/>
    </source>
</evidence>
<keyword evidence="3" id="KW-1133">Transmembrane helix</keyword>
<dbReference type="EMBL" id="MPUH01001021">
    <property type="protein sequence ID" value="OMJ71123.1"/>
    <property type="molecule type" value="Genomic_DNA"/>
</dbReference>
<feature type="transmembrane region" description="Helical" evidence="3">
    <location>
        <begin position="801"/>
        <end position="821"/>
    </location>
</feature>
<organism evidence="6 7">
    <name type="scientific">Stentor coeruleus</name>
    <dbReference type="NCBI Taxonomy" id="5963"/>
    <lineage>
        <taxon>Eukaryota</taxon>
        <taxon>Sar</taxon>
        <taxon>Alveolata</taxon>
        <taxon>Ciliophora</taxon>
        <taxon>Postciliodesmatophora</taxon>
        <taxon>Heterotrichea</taxon>
        <taxon>Heterotrichida</taxon>
        <taxon>Stentoridae</taxon>
        <taxon>Stentor</taxon>
    </lineage>
</organism>
<evidence type="ECO:0000256" key="2">
    <source>
        <dbReference type="SAM" id="MobiDB-lite"/>
    </source>
</evidence>
<dbReference type="Proteomes" id="UP000187209">
    <property type="component" value="Unassembled WGS sequence"/>
</dbReference>
<evidence type="ECO:0000256" key="1">
    <source>
        <dbReference type="SAM" id="Coils"/>
    </source>
</evidence>
<dbReference type="InterPro" id="IPR027815">
    <property type="entry name" value="CSC1/OSCA1-like_cyt"/>
</dbReference>
<dbReference type="InterPro" id="IPR003864">
    <property type="entry name" value="CSC1/OSCA1-like_7TM"/>
</dbReference>
<feature type="transmembrane region" description="Helical" evidence="3">
    <location>
        <begin position="718"/>
        <end position="742"/>
    </location>
</feature>
<feature type="transmembrane region" description="Helical" evidence="3">
    <location>
        <begin position="865"/>
        <end position="883"/>
    </location>
</feature>
<feature type="domain" description="CSC1/OSCA1-like cytosolic" evidence="5">
    <location>
        <begin position="416"/>
        <end position="593"/>
    </location>
</feature>
<evidence type="ECO:0000313" key="7">
    <source>
        <dbReference type="Proteomes" id="UP000187209"/>
    </source>
</evidence>
<dbReference type="AlphaFoldDB" id="A0A1R2B2U8"/>
<evidence type="ECO:0000256" key="3">
    <source>
        <dbReference type="SAM" id="Phobius"/>
    </source>
</evidence>
<dbReference type="GO" id="GO:0005886">
    <property type="term" value="C:plasma membrane"/>
    <property type="evidence" value="ECO:0007669"/>
    <property type="project" value="TreeGrafter"/>
</dbReference>
<keyword evidence="3" id="KW-0812">Transmembrane</keyword>
<evidence type="ECO:0000259" key="4">
    <source>
        <dbReference type="Pfam" id="PF02714"/>
    </source>
</evidence>
<name>A0A1R2B2U8_9CILI</name>
<accession>A0A1R2B2U8</accession>
<feature type="transmembrane region" description="Helical" evidence="3">
    <location>
        <begin position="685"/>
        <end position="706"/>
    </location>
</feature>
<dbReference type="PANTHER" id="PTHR13018">
    <property type="entry name" value="PROBABLE MEMBRANE PROTEIN DUF221-RELATED"/>
    <property type="match status" value="1"/>
</dbReference>